<evidence type="ECO:0000256" key="1">
    <source>
        <dbReference type="SAM" id="Phobius"/>
    </source>
</evidence>
<dbReference type="Proteomes" id="UP000317178">
    <property type="component" value="Chromosome"/>
</dbReference>
<dbReference type="InterPro" id="IPR010865">
    <property type="entry name" value="DUF1499"/>
</dbReference>
<dbReference type="AlphaFoldDB" id="A0A518CHU4"/>
<gene>
    <name evidence="2" type="ORF">Pla110_05030</name>
</gene>
<keyword evidence="1" id="KW-0812">Transmembrane</keyword>
<name>A0A518CHU4_9PLAN</name>
<accession>A0A518CHU4</accession>
<evidence type="ECO:0000313" key="3">
    <source>
        <dbReference type="Proteomes" id="UP000317178"/>
    </source>
</evidence>
<dbReference type="KEGG" id="plon:Pla110_05030"/>
<organism evidence="2 3">
    <name type="scientific">Polystyrenella longa</name>
    <dbReference type="NCBI Taxonomy" id="2528007"/>
    <lineage>
        <taxon>Bacteria</taxon>
        <taxon>Pseudomonadati</taxon>
        <taxon>Planctomycetota</taxon>
        <taxon>Planctomycetia</taxon>
        <taxon>Planctomycetales</taxon>
        <taxon>Planctomycetaceae</taxon>
        <taxon>Polystyrenella</taxon>
    </lineage>
</organism>
<reference evidence="2 3" key="1">
    <citation type="submission" date="2019-02" db="EMBL/GenBank/DDBJ databases">
        <title>Deep-cultivation of Planctomycetes and their phenomic and genomic characterization uncovers novel biology.</title>
        <authorList>
            <person name="Wiegand S."/>
            <person name="Jogler M."/>
            <person name="Boedeker C."/>
            <person name="Pinto D."/>
            <person name="Vollmers J."/>
            <person name="Rivas-Marin E."/>
            <person name="Kohn T."/>
            <person name="Peeters S.H."/>
            <person name="Heuer A."/>
            <person name="Rast P."/>
            <person name="Oberbeckmann S."/>
            <person name="Bunk B."/>
            <person name="Jeske O."/>
            <person name="Meyerdierks A."/>
            <person name="Storesund J.E."/>
            <person name="Kallscheuer N."/>
            <person name="Luecker S."/>
            <person name="Lage O.M."/>
            <person name="Pohl T."/>
            <person name="Merkel B.J."/>
            <person name="Hornburger P."/>
            <person name="Mueller R.-W."/>
            <person name="Bruemmer F."/>
            <person name="Labrenz M."/>
            <person name="Spormann A.M."/>
            <person name="Op den Camp H."/>
            <person name="Overmann J."/>
            <person name="Amann R."/>
            <person name="Jetten M.S.M."/>
            <person name="Mascher T."/>
            <person name="Medema M.H."/>
            <person name="Devos D.P."/>
            <person name="Kaster A.-K."/>
            <person name="Ovreas L."/>
            <person name="Rohde M."/>
            <person name="Galperin M.Y."/>
            <person name="Jogler C."/>
        </authorList>
    </citation>
    <scope>NUCLEOTIDE SEQUENCE [LARGE SCALE GENOMIC DNA]</scope>
    <source>
        <strain evidence="2 3">Pla110</strain>
    </source>
</reference>
<proteinExistence type="predicted"/>
<dbReference type="EMBL" id="CP036281">
    <property type="protein sequence ID" value="QDU78799.1"/>
    <property type="molecule type" value="Genomic_DNA"/>
</dbReference>
<sequence>MVPWTQAKNERQNLFICFDVRRVASLIIPTTIDPQRFTRFIEARVDDNSGQERMKMIWWILWLILVLVLLLFALGLYSWWPPRSGLVDGKLRDCPASPNCVSSQAPPGESHYVSPLAYRDGTHEENRARLKRVLK</sequence>
<dbReference type="Pfam" id="PF07386">
    <property type="entry name" value="DUF1499"/>
    <property type="match status" value="1"/>
</dbReference>
<keyword evidence="3" id="KW-1185">Reference proteome</keyword>
<feature type="transmembrane region" description="Helical" evidence="1">
    <location>
        <begin position="57"/>
        <end position="80"/>
    </location>
</feature>
<evidence type="ECO:0000313" key="2">
    <source>
        <dbReference type="EMBL" id="QDU78799.1"/>
    </source>
</evidence>
<keyword evidence="1" id="KW-0472">Membrane</keyword>
<dbReference type="OrthoDB" id="9793534at2"/>
<protein>
    <submittedName>
        <fullName evidence="2">Uncharacterized protein</fullName>
    </submittedName>
</protein>
<keyword evidence="1" id="KW-1133">Transmembrane helix</keyword>